<evidence type="ECO:0000256" key="3">
    <source>
        <dbReference type="ARBA" id="ARBA00022473"/>
    </source>
</evidence>
<evidence type="ECO:0000256" key="2">
    <source>
        <dbReference type="ARBA" id="ARBA00005683"/>
    </source>
</evidence>
<dbReference type="Gene3D" id="3.30.2460.20">
    <property type="match status" value="1"/>
</dbReference>
<keyword evidence="11" id="KW-1185">Reference proteome</keyword>
<keyword evidence="8" id="KW-0449">Lipoprotein</keyword>
<dbReference type="Proteomes" id="UP001195483">
    <property type="component" value="Unassembled WGS sequence"/>
</dbReference>
<dbReference type="GO" id="GO:0045165">
    <property type="term" value="P:cell fate commitment"/>
    <property type="evidence" value="ECO:0007669"/>
    <property type="project" value="TreeGrafter"/>
</dbReference>
<evidence type="ECO:0000256" key="6">
    <source>
        <dbReference type="ARBA" id="ARBA00022687"/>
    </source>
</evidence>
<dbReference type="InterPro" id="IPR005817">
    <property type="entry name" value="Wnt"/>
</dbReference>
<dbReference type="SMART" id="SM00097">
    <property type="entry name" value="WNT1"/>
    <property type="match status" value="1"/>
</dbReference>
<reference evidence="10" key="2">
    <citation type="journal article" date="2021" name="Genome Biol. Evol.">
        <title>Developing a high-quality reference genome for a parasitic bivalve with doubly uniparental inheritance (Bivalvia: Unionida).</title>
        <authorList>
            <person name="Smith C.H."/>
        </authorList>
    </citation>
    <scope>NUCLEOTIDE SEQUENCE</scope>
    <source>
        <strain evidence="10">CHS0354</strain>
        <tissue evidence="10">Mantle</tissue>
    </source>
</reference>
<dbReference type="Pfam" id="PF00110">
    <property type="entry name" value="wnt"/>
    <property type="match status" value="1"/>
</dbReference>
<dbReference type="PRINTS" id="PR01349">
    <property type="entry name" value="WNTPROTEIN"/>
</dbReference>
<evidence type="ECO:0000256" key="1">
    <source>
        <dbReference type="ARBA" id="ARBA00004498"/>
    </source>
</evidence>
<keyword evidence="7" id="KW-1015">Disulfide bond</keyword>
<dbReference type="PANTHER" id="PTHR12027">
    <property type="entry name" value="WNT RELATED"/>
    <property type="match status" value="1"/>
</dbReference>
<dbReference type="GO" id="GO:0005125">
    <property type="term" value="F:cytokine activity"/>
    <property type="evidence" value="ECO:0007669"/>
    <property type="project" value="TreeGrafter"/>
</dbReference>
<evidence type="ECO:0000313" key="11">
    <source>
        <dbReference type="Proteomes" id="UP001195483"/>
    </source>
</evidence>
<dbReference type="InterPro" id="IPR018161">
    <property type="entry name" value="Wnt_CS"/>
</dbReference>
<dbReference type="GO" id="GO:0060070">
    <property type="term" value="P:canonical Wnt signaling pathway"/>
    <property type="evidence" value="ECO:0007669"/>
    <property type="project" value="TreeGrafter"/>
</dbReference>
<evidence type="ECO:0000313" key="10">
    <source>
        <dbReference type="EMBL" id="KAK3581306.1"/>
    </source>
</evidence>
<reference evidence="10" key="1">
    <citation type="journal article" date="2021" name="Genome Biol. Evol.">
        <title>A High-Quality Reference Genome for a Parasitic Bivalve with Doubly Uniparental Inheritance (Bivalvia: Unionida).</title>
        <authorList>
            <person name="Smith C.H."/>
        </authorList>
    </citation>
    <scope>NUCLEOTIDE SEQUENCE</scope>
    <source>
        <strain evidence="10">CHS0354</strain>
    </source>
</reference>
<evidence type="ECO:0000256" key="7">
    <source>
        <dbReference type="ARBA" id="ARBA00023157"/>
    </source>
</evidence>
<organism evidence="10 11">
    <name type="scientific">Potamilus streckersoni</name>
    <dbReference type="NCBI Taxonomy" id="2493646"/>
    <lineage>
        <taxon>Eukaryota</taxon>
        <taxon>Metazoa</taxon>
        <taxon>Spiralia</taxon>
        <taxon>Lophotrochozoa</taxon>
        <taxon>Mollusca</taxon>
        <taxon>Bivalvia</taxon>
        <taxon>Autobranchia</taxon>
        <taxon>Heteroconchia</taxon>
        <taxon>Palaeoheterodonta</taxon>
        <taxon>Unionida</taxon>
        <taxon>Unionoidea</taxon>
        <taxon>Unionidae</taxon>
        <taxon>Ambleminae</taxon>
        <taxon>Lampsilini</taxon>
        <taxon>Potamilus</taxon>
    </lineage>
</organism>
<protein>
    <recommendedName>
        <fullName evidence="9">Protein Wnt</fullName>
    </recommendedName>
</protein>
<proteinExistence type="inferred from homology"/>
<keyword evidence="3 9" id="KW-0217">Developmental protein</keyword>
<dbReference type="AlphaFoldDB" id="A0AAE0RXB0"/>
<name>A0AAE0RXB0_9BIVA</name>
<dbReference type="PANTHER" id="PTHR12027:SF37">
    <property type="entry name" value="PROTEIN WNT"/>
    <property type="match status" value="1"/>
</dbReference>
<dbReference type="GO" id="GO:0005615">
    <property type="term" value="C:extracellular space"/>
    <property type="evidence" value="ECO:0007669"/>
    <property type="project" value="TreeGrafter"/>
</dbReference>
<reference evidence="10" key="3">
    <citation type="submission" date="2023-05" db="EMBL/GenBank/DDBJ databases">
        <authorList>
            <person name="Smith C.H."/>
        </authorList>
    </citation>
    <scope>NUCLEOTIDE SEQUENCE</scope>
    <source>
        <strain evidence="10">CHS0354</strain>
        <tissue evidence="10">Mantle</tissue>
    </source>
</reference>
<comment type="subcellular location">
    <subcellularLocation>
        <location evidence="1 9">Secreted</location>
        <location evidence="1 9">Extracellular space</location>
        <location evidence="1 9">Extracellular matrix</location>
    </subcellularLocation>
</comment>
<evidence type="ECO:0000256" key="4">
    <source>
        <dbReference type="ARBA" id="ARBA00022525"/>
    </source>
</evidence>
<dbReference type="CDD" id="cd19334">
    <property type="entry name" value="Wnt_Wnt2_like"/>
    <property type="match status" value="1"/>
</dbReference>
<evidence type="ECO:0000256" key="9">
    <source>
        <dbReference type="RuleBase" id="RU003500"/>
    </source>
</evidence>
<sequence length="319" mass="35903">MCRRNSDVMLSIGEGARKGIKECQYQFRNNRWNCSTLDRDASVFGKVMLKGSREAAFVYAISSAGVVHSVTRACSQGKLANCACDPTKKGKYRDSRGDFDWGGCSDNINYGKNFARAFIDAKERKERDARAQMNLHNNRAGRRAVKKFSSLHCKCHGVSGSCAVRTCWLAMNDFRQVGNYIKTKYNGATQVMMSQEGEGLIVANKNHKKPTRSDLVYFDESPDYCYKNVDIGSLGTAGRICNKTSIGIDGCDIMCCGRGYDTVTLQKTDKCDCKFHWCCMVHCKNCTRTVEVHKCKGQDLMPEPSYPYSYKKQKPRKRS</sequence>
<accession>A0AAE0RXB0</accession>
<keyword evidence="4" id="KW-0964">Secreted</keyword>
<comment type="function">
    <text evidence="9">Ligand for members of the frizzled family of seven transmembrane receptors.</text>
</comment>
<dbReference type="EMBL" id="JAEAOA010001942">
    <property type="protein sequence ID" value="KAK3581306.1"/>
    <property type="molecule type" value="Genomic_DNA"/>
</dbReference>
<comment type="caution">
    <text evidence="10">The sequence shown here is derived from an EMBL/GenBank/DDBJ whole genome shotgun (WGS) entry which is preliminary data.</text>
</comment>
<gene>
    <name evidence="10" type="ORF">CHS0354_033045</name>
</gene>
<keyword evidence="6 9" id="KW-0879">Wnt signaling pathway</keyword>
<evidence type="ECO:0000256" key="5">
    <source>
        <dbReference type="ARBA" id="ARBA00022530"/>
    </source>
</evidence>
<keyword evidence="5" id="KW-0272">Extracellular matrix</keyword>
<dbReference type="PROSITE" id="PS00246">
    <property type="entry name" value="WNT1"/>
    <property type="match status" value="1"/>
</dbReference>
<dbReference type="GO" id="GO:0030182">
    <property type="term" value="P:neuron differentiation"/>
    <property type="evidence" value="ECO:0007669"/>
    <property type="project" value="TreeGrafter"/>
</dbReference>
<dbReference type="InterPro" id="IPR043158">
    <property type="entry name" value="Wnt_C"/>
</dbReference>
<comment type="similarity">
    <text evidence="2 9">Belongs to the Wnt family.</text>
</comment>
<evidence type="ECO:0000256" key="8">
    <source>
        <dbReference type="ARBA" id="ARBA00023288"/>
    </source>
</evidence>
<dbReference type="GO" id="GO:0005109">
    <property type="term" value="F:frizzled binding"/>
    <property type="evidence" value="ECO:0007669"/>
    <property type="project" value="TreeGrafter"/>
</dbReference>
<dbReference type="FunFam" id="3.30.2460.20:FF:000001">
    <property type="entry name" value="Wnt homolog"/>
    <property type="match status" value="1"/>
</dbReference>